<dbReference type="GO" id="GO:0051015">
    <property type="term" value="F:actin filament binding"/>
    <property type="evidence" value="ECO:0000318"/>
    <property type="project" value="GO_Central"/>
</dbReference>
<dbReference type="GO" id="GO:0030041">
    <property type="term" value="P:actin filament polymerization"/>
    <property type="evidence" value="ECO:0000318"/>
    <property type="project" value="GO_Central"/>
</dbReference>
<sequence>MQNRSRASNACERSANRFASVLCSSMILRNDSRATSARNNSPTQNNAVKFDLSSAATIWEKWIIEDMNGEAVLRALTTGGSAYLSASPNGIVSLQNNKGNSERWKPLKNNDGSWSFQSGHGQWLSALQN</sequence>
<dbReference type="EnsemblMetazoa" id="PPA39173.1">
    <property type="protein sequence ID" value="PPA39173.1"/>
    <property type="gene ID" value="WBGene00277542"/>
</dbReference>
<gene>
    <name evidence="1" type="primary">WBGene00277542</name>
</gene>
<dbReference type="InterPro" id="IPR052883">
    <property type="entry name" value="Hisactophilin"/>
</dbReference>
<dbReference type="PANTHER" id="PTHR33351:SF1">
    <property type="entry name" value="IG-LIKE DOMAIN-CONTAINING PROTEIN-RELATED"/>
    <property type="match status" value="1"/>
</dbReference>
<dbReference type="PANTHER" id="PTHR33351">
    <property type="entry name" value="HISACTOPHILIN-1-RELATED"/>
    <property type="match status" value="1"/>
</dbReference>
<dbReference type="AlphaFoldDB" id="A0A2A6CGS5"/>
<organism evidence="1 2">
    <name type="scientific">Pristionchus pacificus</name>
    <name type="common">Parasitic nematode worm</name>
    <dbReference type="NCBI Taxonomy" id="54126"/>
    <lineage>
        <taxon>Eukaryota</taxon>
        <taxon>Metazoa</taxon>
        <taxon>Ecdysozoa</taxon>
        <taxon>Nematoda</taxon>
        <taxon>Chromadorea</taxon>
        <taxon>Rhabditida</taxon>
        <taxon>Rhabditina</taxon>
        <taxon>Diplogasteromorpha</taxon>
        <taxon>Diplogasteroidea</taxon>
        <taxon>Neodiplogasteridae</taxon>
        <taxon>Pristionchus</taxon>
    </lineage>
</organism>
<dbReference type="CDD" id="cd00257">
    <property type="entry name" value="beta-trefoil_FSCN-like"/>
    <property type="match status" value="1"/>
</dbReference>
<accession>A0A2A6CGS5</accession>
<keyword evidence="2" id="KW-1185">Reference proteome</keyword>
<reference evidence="2" key="1">
    <citation type="journal article" date="2008" name="Nat. Genet.">
        <title>The Pristionchus pacificus genome provides a unique perspective on nematode lifestyle and parasitism.</title>
        <authorList>
            <person name="Dieterich C."/>
            <person name="Clifton S.W."/>
            <person name="Schuster L.N."/>
            <person name="Chinwalla A."/>
            <person name="Delehaunty K."/>
            <person name="Dinkelacker I."/>
            <person name="Fulton L."/>
            <person name="Fulton R."/>
            <person name="Godfrey J."/>
            <person name="Minx P."/>
            <person name="Mitreva M."/>
            <person name="Roeseler W."/>
            <person name="Tian H."/>
            <person name="Witte H."/>
            <person name="Yang S.P."/>
            <person name="Wilson R.K."/>
            <person name="Sommer R.J."/>
        </authorList>
    </citation>
    <scope>NUCLEOTIDE SEQUENCE [LARGE SCALE GENOMIC DNA]</scope>
    <source>
        <strain evidence="2">PS312</strain>
    </source>
</reference>
<dbReference type="Gene3D" id="2.80.10.50">
    <property type="match status" value="1"/>
</dbReference>
<dbReference type="Proteomes" id="UP000005239">
    <property type="component" value="Unassembled WGS sequence"/>
</dbReference>
<evidence type="ECO:0000313" key="1">
    <source>
        <dbReference type="EnsemblMetazoa" id="PPA39173.1"/>
    </source>
</evidence>
<proteinExistence type="predicted"/>
<protein>
    <submittedName>
        <fullName evidence="1">Uncharacterized protein</fullName>
    </submittedName>
</protein>
<name>A0A2A6CGS5_PRIPA</name>
<accession>A0A8R1UVI6</accession>
<dbReference type="GO" id="GO:0015629">
    <property type="term" value="C:actin cytoskeleton"/>
    <property type="evidence" value="ECO:0000318"/>
    <property type="project" value="GO_Central"/>
</dbReference>
<dbReference type="SUPFAM" id="SSF50405">
    <property type="entry name" value="Actin-crosslinking proteins"/>
    <property type="match status" value="1"/>
</dbReference>
<dbReference type="InterPro" id="IPR008999">
    <property type="entry name" value="Actin-crosslinking"/>
</dbReference>
<reference evidence="1" key="2">
    <citation type="submission" date="2022-06" db="UniProtKB">
        <authorList>
            <consortium name="EnsemblMetazoa"/>
        </authorList>
    </citation>
    <scope>IDENTIFICATION</scope>
    <source>
        <strain evidence="1">PS312</strain>
    </source>
</reference>
<dbReference type="OrthoDB" id="5787463at2759"/>
<evidence type="ECO:0000313" key="2">
    <source>
        <dbReference type="Proteomes" id="UP000005239"/>
    </source>
</evidence>